<dbReference type="PANTHER" id="PTHR23428">
    <property type="entry name" value="HISTONE H2B"/>
    <property type="match status" value="1"/>
</dbReference>
<dbReference type="AlphaFoldDB" id="A0ABD1ZSP1"/>
<dbReference type="Proteomes" id="UP001605036">
    <property type="component" value="Unassembled WGS sequence"/>
</dbReference>
<feature type="domain" description="Core Histone H2A/H2B/H3" evidence="4">
    <location>
        <begin position="98"/>
        <end position="178"/>
    </location>
</feature>
<comment type="similarity">
    <text evidence="2">Belongs to the histone H2B family.</text>
</comment>
<dbReference type="InterPro" id="IPR009072">
    <property type="entry name" value="Histone-fold"/>
</dbReference>
<organism evidence="5 6">
    <name type="scientific">Riccia fluitans</name>
    <dbReference type="NCBI Taxonomy" id="41844"/>
    <lineage>
        <taxon>Eukaryota</taxon>
        <taxon>Viridiplantae</taxon>
        <taxon>Streptophyta</taxon>
        <taxon>Embryophyta</taxon>
        <taxon>Marchantiophyta</taxon>
        <taxon>Marchantiopsida</taxon>
        <taxon>Marchantiidae</taxon>
        <taxon>Marchantiales</taxon>
        <taxon>Ricciaceae</taxon>
        <taxon>Riccia</taxon>
    </lineage>
</organism>
<feature type="compositionally biased region" description="Polar residues" evidence="3">
    <location>
        <begin position="70"/>
        <end position="84"/>
    </location>
</feature>
<comment type="caution">
    <text evidence="5">The sequence shown here is derived from an EMBL/GenBank/DDBJ whole genome shotgun (WGS) entry which is preliminary data.</text>
</comment>
<dbReference type="InterPro" id="IPR007125">
    <property type="entry name" value="H2A/H2B/H3"/>
</dbReference>
<keyword evidence="6" id="KW-1185">Reference proteome</keyword>
<evidence type="ECO:0000256" key="1">
    <source>
        <dbReference type="ARBA" id="ARBA00002001"/>
    </source>
</evidence>
<reference evidence="5 6" key="1">
    <citation type="submission" date="2024-09" db="EMBL/GenBank/DDBJ databases">
        <title>Chromosome-scale assembly of Riccia fluitans.</title>
        <authorList>
            <person name="Paukszto L."/>
            <person name="Sawicki J."/>
            <person name="Karawczyk K."/>
            <person name="Piernik-Szablinska J."/>
            <person name="Szczecinska M."/>
            <person name="Mazdziarz M."/>
        </authorList>
    </citation>
    <scope>NUCLEOTIDE SEQUENCE [LARGE SCALE GENOMIC DNA]</scope>
    <source>
        <strain evidence="5">Rf_01</strain>
        <tissue evidence="5">Aerial parts of the thallus</tissue>
    </source>
</reference>
<comment type="function">
    <text evidence="1">Core component of nucleosome. Nucleosomes wrap and compact DNA into chromatin, limiting DNA accessibility to the cellular machineries which require DNA as a template. Histones thereby play a central role in transcription regulation, DNA repair, DNA replication and chromosomal stability. DNA accessibility is regulated via a complex set of post-translational modifications of histones, also called histone code, and nucleosome remodeling.</text>
</comment>
<feature type="region of interest" description="Disordered" evidence="3">
    <location>
        <begin position="1"/>
        <end position="111"/>
    </location>
</feature>
<name>A0ABD1ZSP1_9MARC</name>
<dbReference type="FunFam" id="1.10.20.10:FF:000043">
    <property type="entry name" value="Histone H2B"/>
    <property type="match status" value="1"/>
</dbReference>
<dbReference type="CDD" id="cd22910">
    <property type="entry name" value="HFD_H2B"/>
    <property type="match status" value="1"/>
</dbReference>
<feature type="compositionally biased region" description="Basic and acidic residues" evidence="3">
    <location>
        <begin position="45"/>
        <end position="54"/>
    </location>
</feature>
<dbReference type="Gene3D" id="1.10.20.10">
    <property type="entry name" value="Histone, subunit A"/>
    <property type="match status" value="1"/>
</dbReference>
<gene>
    <name evidence="5" type="ORF">R1flu_022089</name>
</gene>
<protein>
    <recommendedName>
        <fullName evidence="4">Core Histone H2A/H2B/H3 domain-containing protein</fullName>
    </recommendedName>
</protein>
<sequence>MAKLRNKASTPGKVKRRPTVGILRPIKPKKRADYEAESNLETPVEAEKEVRVLEAEDETEGEYQVESQKENQASYINAGPSSNRIDAEPGYSSLSNPKRKRKKRGLGQSKQAENYRTYIHKVLKQVHPDTGISLKAMGIMNSFLNDILDKIAGEAVNLSQFSKKNTVAAREIQTAARLILPGELGRLAVNEGTKAVSNFVSNKP</sequence>
<dbReference type="Pfam" id="PF00125">
    <property type="entry name" value="Histone"/>
    <property type="match status" value="1"/>
</dbReference>
<dbReference type="PRINTS" id="PR00621">
    <property type="entry name" value="HISTONEH2B"/>
</dbReference>
<evidence type="ECO:0000313" key="5">
    <source>
        <dbReference type="EMBL" id="KAL2653961.1"/>
    </source>
</evidence>
<accession>A0ABD1ZSP1</accession>
<dbReference type="EMBL" id="JBHFFA010000001">
    <property type="protein sequence ID" value="KAL2653961.1"/>
    <property type="molecule type" value="Genomic_DNA"/>
</dbReference>
<dbReference type="SMART" id="SM00427">
    <property type="entry name" value="H2B"/>
    <property type="match status" value="1"/>
</dbReference>
<dbReference type="InterPro" id="IPR000558">
    <property type="entry name" value="Histone_H2B"/>
</dbReference>
<dbReference type="SUPFAM" id="SSF47113">
    <property type="entry name" value="Histone-fold"/>
    <property type="match status" value="1"/>
</dbReference>
<evidence type="ECO:0000313" key="6">
    <source>
        <dbReference type="Proteomes" id="UP001605036"/>
    </source>
</evidence>
<proteinExistence type="inferred from homology"/>
<evidence type="ECO:0000256" key="2">
    <source>
        <dbReference type="ARBA" id="ARBA00006846"/>
    </source>
</evidence>
<evidence type="ECO:0000256" key="3">
    <source>
        <dbReference type="SAM" id="MobiDB-lite"/>
    </source>
</evidence>
<dbReference type="GO" id="GO:0005634">
    <property type="term" value="C:nucleus"/>
    <property type="evidence" value="ECO:0007669"/>
    <property type="project" value="UniProtKB-ARBA"/>
</dbReference>
<evidence type="ECO:0000259" key="4">
    <source>
        <dbReference type="Pfam" id="PF00125"/>
    </source>
</evidence>